<evidence type="ECO:0000256" key="1">
    <source>
        <dbReference type="SAM" id="MobiDB-lite"/>
    </source>
</evidence>
<feature type="region of interest" description="Disordered" evidence="1">
    <location>
        <begin position="193"/>
        <end position="257"/>
    </location>
</feature>
<dbReference type="EMBL" id="MU069451">
    <property type="protein sequence ID" value="KAF5842976.1"/>
    <property type="molecule type" value="Genomic_DNA"/>
</dbReference>
<dbReference type="Pfam" id="PF14874">
    <property type="entry name" value="PapD-like"/>
    <property type="match status" value="1"/>
</dbReference>
<evidence type="ECO:0000313" key="3">
    <source>
        <dbReference type="Proteomes" id="UP000815325"/>
    </source>
</evidence>
<dbReference type="PANTHER" id="PTHR21963:SF1">
    <property type="entry name" value="SPERM-ASSOCIATED ANTIGEN 17"/>
    <property type="match status" value="1"/>
</dbReference>
<feature type="compositionally biased region" description="Low complexity" evidence="1">
    <location>
        <begin position="226"/>
        <end position="242"/>
    </location>
</feature>
<name>A0ABQ7H7Z6_DUNSA</name>
<organism evidence="2 3">
    <name type="scientific">Dunaliella salina</name>
    <name type="common">Green alga</name>
    <name type="synonym">Protococcus salinus</name>
    <dbReference type="NCBI Taxonomy" id="3046"/>
    <lineage>
        <taxon>Eukaryota</taxon>
        <taxon>Viridiplantae</taxon>
        <taxon>Chlorophyta</taxon>
        <taxon>core chlorophytes</taxon>
        <taxon>Chlorophyceae</taxon>
        <taxon>CS clade</taxon>
        <taxon>Chlamydomonadales</taxon>
        <taxon>Dunaliellaceae</taxon>
        <taxon>Dunaliella</taxon>
    </lineage>
</organism>
<dbReference type="Gene3D" id="2.60.40.10">
    <property type="entry name" value="Immunoglobulins"/>
    <property type="match status" value="1"/>
</dbReference>
<dbReference type="PANTHER" id="PTHR21963">
    <property type="entry name" value="PF6"/>
    <property type="match status" value="1"/>
</dbReference>
<dbReference type="InterPro" id="IPR026173">
    <property type="entry name" value="SPAG17"/>
</dbReference>
<sequence>MGHTEILARAGLSGTAAHQLPPGPRSHLYDVYGQPRAAPPPLPRTYKEEQADVALNTRHIAVEGDVLRAPGSHTSSGSLLRASGKAGRQFALSPPHIHFGSVALGSVAHAHARLRNISTGPARFTVDRPSLPLRVIHKPGALAAGMETLLTVELVAETPGDFVGEIVVRSELNVLVLSISAKIVEVHPQAANAKGGAANTAPPSGNSAAPGGTDRASSAGSKKGIQQQPQVQQQQEGQGVPVLDEQQGLDAMQAQPA</sequence>
<dbReference type="Proteomes" id="UP000815325">
    <property type="component" value="Unassembled WGS sequence"/>
</dbReference>
<comment type="caution">
    <text evidence="2">The sequence shown here is derived from an EMBL/GenBank/DDBJ whole genome shotgun (WGS) entry which is preliminary data.</text>
</comment>
<gene>
    <name evidence="2" type="ORF">DUNSADRAFT_3569</name>
</gene>
<dbReference type="InterPro" id="IPR013783">
    <property type="entry name" value="Ig-like_fold"/>
</dbReference>
<reference evidence="2" key="1">
    <citation type="submission" date="2017-08" db="EMBL/GenBank/DDBJ databases">
        <authorList>
            <person name="Polle J.E."/>
            <person name="Barry K."/>
            <person name="Cushman J."/>
            <person name="Schmutz J."/>
            <person name="Tran D."/>
            <person name="Hathwaick L.T."/>
            <person name="Yim W.C."/>
            <person name="Jenkins J."/>
            <person name="Mckie-Krisberg Z.M."/>
            <person name="Prochnik S."/>
            <person name="Lindquist E."/>
            <person name="Dockter R.B."/>
            <person name="Adam C."/>
            <person name="Molina H."/>
            <person name="Bunkerborg J."/>
            <person name="Jin E."/>
            <person name="Buchheim M."/>
            <person name="Magnuson J."/>
        </authorList>
    </citation>
    <scope>NUCLEOTIDE SEQUENCE</scope>
    <source>
        <strain evidence="2">CCAP 19/18</strain>
    </source>
</reference>
<keyword evidence="3" id="KW-1185">Reference proteome</keyword>
<accession>A0ABQ7H7Z6</accession>
<protein>
    <submittedName>
        <fullName evidence="2">Uncharacterized protein</fullName>
    </submittedName>
</protein>
<proteinExistence type="predicted"/>
<evidence type="ECO:0000313" key="2">
    <source>
        <dbReference type="EMBL" id="KAF5842976.1"/>
    </source>
</evidence>